<feature type="compositionally biased region" description="Polar residues" evidence="1">
    <location>
        <begin position="321"/>
        <end position="339"/>
    </location>
</feature>
<reference evidence="2" key="2">
    <citation type="submission" date="2014-07" db="EMBL/GenBank/DDBJ databases">
        <authorList>
            <person name="Hull J."/>
        </authorList>
    </citation>
    <scope>NUCLEOTIDE SEQUENCE</scope>
</reference>
<feature type="region of interest" description="Disordered" evidence="1">
    <location>
        <begin position="310"/>
        <end position="403"/>
    </location>
</feature>
<feature type="non-terminal residue" evidence="2">
    <location>
        <position position="411"/>
    </location>
</feature>
<accession>A0A0A9X1S9</accession>
<name>A0A0A9X1S9_LYGHE</name>
<sequence length="411" mass="45828">DFGYDQIKNAYDAVKLMNMLLPSVPHYNGDLTKFAYFRTRFESAVHNIPCLPDELKLQALKSKLTGAATTWASSGLDHEDSYARFYNLLCTENSGLYRVARATFAQRSNIPKIDRTVTSQLEQYLSSARTWVQALSDLPTDNLEGFLLFEALFARLSPELKEKFNRREVPSADTLPDHHLILAFVEKELRVAQLQPSDMDTRNSTRTVRNPSSDRSQPSRRGHVLAASSIDRPSSTSFRSAASGCHYCTQDHLIYHCPQFRTISLVARRQFVLNHKLCFNCLSHIHSVRSCPAQRRCHCGAQHHWLLHSDPSAPTEEASSRPATSPDNSAYSSGVSRNNHQSRTRSPHPNNQPASGEFRAPPSPHPPQHLGQQYSIQLAPPSSGGIREDESLGNSSELTIGASPVGRLCVV</sequence>
<protein>
    <submittedName>
        <fullName evidence="2">Gag-Pol polyprotein</fullName>
    </submittedName>
</protein>
<evidence type="ECO:0000313" key="2">
    <source>
        <dbReference type="EMBL" id="JAG12743.1"/>
    </source>
</evidence>
<reference evidence="2" key="1">
    <citation type="journal article" date="2014" name="PLoS ONE">
        <title>Transcriptome-Based Identification of ABC Transporters in the Western Tarnished Plant Bug Lygus hesperus.</title>
        <authorList>
            <person name="Hull J.J."/>
            <person name="Chaney K."/>
            <person name="Geib S.M."/>
            <person name="Fabrick J.A."/>
            <person name="Brent C.S."/>
            <person name="Walsh D."/>
            <person name="Lavine L.C."/>
        </authorList>
    </citation>
    <scope>NUCLEOTIDE SEQUENCE</scope>
</reference>
<dbReference type="EMBL" id="GBHO01030861">
    <property type="protein sequence ID" value="JAG12743.1"/>
    <property type="molecule type" value="Transcribed_RNA"/>
</dbReference>
<gene>
    <name evidence="2" type="primary">gag-pol_92</name>
    <name evidence="2" type="ORF">CM83_103015</name>
</gene>
<organism evidence="2">
    <name type="scientific">Lygus hesperus</name>
    <name type="common">Western plant bug</name>
    <dbReference type="NCBI Taxonomy" id="30085"/>
    <lineage>
        <taxon>Eukaryota</taxon>
        <taxon>Metazoa</taxon>
        <taxon>Ecdysozoa</taxon>
        <taxon>Arthropoda</taxon>
        <taxon>Hexapoda</taxon>
        <taxon>Insecta</taxon>
        <taxon>Pterygota</taxon>
        <taxon>Neoptera</taxon>
        <taxon>Paraneoptera</taxon>
        <taxon>Hemiptera</taxon>
        <taxon>Heteroptera</taxon>
        <taxon>Panheteroptera</taxon>
        <taxon>Cimicomorpha</taxon>
        <taxon>Miridae</taxon>
        <taxon>Mirini</taxon>
        <taxon>Lygus</taxon>
    </lineage>
</organism>
<dbReference type="InterPro" id="IPR005312">
    <property type="entry name" value="DUF1759"/>
</dbReference>
<dbReference type="Pfam" id="PF03564">
    <property type="entry name" value="DUF1759"/>
    <property type="match status" value="1"/>
</dbReference>
<dbReference type="PANTHER" id="PTHR47331:SF1">
    <property type="entry name" value="GAG-LIKE PROTEIN"/>
    <property type="match status" value="1"/>
</dbReference>
<feature type="non-terminal residue" evidence="2">
    <location>
        <position position="1"/>
    </location>
</feature>
<feature type="compositionally biased region" description="Polar residues" evidence="1">
    <location>
        <begin position="195"/>
        <end position="216"/>
    </location>
</feature>
<dbReference type="AlphaFoldDB" id="A0A0A9X1S9"/>
<feature type="region of interest" description="Disordered" evidence="1">
    <location>
        <begin position="195"/>
        <end position="235"/>
    </location>
</feature>
<evidence type="ECO:0000256" key="1">
    <source>
        <dbReference type="SAM" id="MobiDB-lite"/>
    </source>
</evidence>
<dbReference type="PANTHER" id="PTHR47331">
    <property type="entry name" value="PHD-TYPE DOMAIN-CONTAINING PROTEIN"/>
    <property type="match status" value="1"/>
</dbReference>
<proteinExistence type="predicted"/>